<evidence type="ECO:0000256" key="4">
    <source>
        <dbReference type="ARBA" id="ARBA00022840"/>
    </source>
</evidence>
<feature type="compositionally biased region" description="Polar residues" evidence="5">
    <location>
        <begin position="39"/>
        <end position="50"/>
    </location>
</feature>
<keyword evidence="9" id="KW-1185">Reference proteome</keyword>
<keyword evidence="2" id="KW-0378">Hydrolase</keyword>
<feature type="region of interest" description="Disordered" evidence="5">
    <location>
        <begin position="161"/>
        <end position="230"/>
    </location>
</feature>
<evidence type="ECO:0000313" key="8">
    <source>
        <dbReference type="EMBL" id="PTQ49232.1"/>
    </source>
</evidence>
<feature type="region of interest" description="Disordered" evidence="5">
    <location>
        <begin position="1440"/>
        <end position="1530"/>
    </location>
</feature>
<dbReference type="PANTHER" id="PTHR10887:SF525">
    <property type="entry name" value="P-LOOP CONTAINING NUCLEOSIDE TRIPHOSPHATE HYDROLASES SUPERFAMILY PROTEIN"/>
    <property type="match status" value="1"/>
</dbReference>
<dbReference type="GO" id="GO:0005694">
    <property type="term" value="C:chromosome"/>
    <property type="evidence" value="ECO:0007669"/>
    <property type="project" value="UniProtKB-ARBA"/>
</dbReference>
<dbReference type="GO" id="GO:0016787">
    <property type="term" value="F:hydrolase activity"/>
    <property type="evidence" value="ECO:0007669"/>
    <property type="project" value="UniProtKB-KW"/>
</dbReference>
<keyword evidence="4" id="KW-0067">ATP-binding</keyword>
<organism evidence="8 9">
    <name type="scientific">Marchantia polymorpha</name>
    <name type="common">Common liverwort</name>
    <name type="synonym">Marchantia aquatica</name>
    <dbReference type="NCBI Taxonomy" id="3197"/>
    <lineage>
        <taxon>Eukaryota</taxon>
        <taxon>Viridiplantae</taxon>
        <taxon>Streptophyta</taxon>
        <taxon>Embryophyta</taxon>
        <taxon>Marchantiophyta</taxon>
        <taxon>Marchantiopsida</taxon>
        <taxon>Marchantiidae</taxon>
        <taxon>Marchantiales</taxon>
        <taxon>Marchantiaceae</taxon>
        <taxon>Marchantia</taxon>
    </lineage>
</organism>
<evidence type="ECO:0000256" key="5">
    <source>
        <dbReference type="SAM" id="MobiDB-lite"/>
    </source>
</evidence>
<dbReference type="CDD" id="cd18808">
    <property type="entry name" value="SF1_C_Upf1"/>
    <property type="match status" value="1"/>
</dbReference>
<evidence type="ECO:0000256" key="1">
    <source>
        <dbReference type="ARBA" id="ARBA00022741"/>
    </source>
</evidence>
<dbReference type="InterPro" id="IPR047187">
    <property type="entry name" value="SF1_C_Upf1"/>
</dbReference>
<dbReference type="InterPro" id="IPR027417">
    <property type="entry name" value="P-loop_NTPase"/>
</dbReference>
<protein>
    <recommendedName>
        <fullName evidence="10">AAA+ ATPase domain-containing protein</fullName>
    </recommendedName>
</protein>
<keyword evidence="1" id="KW-0547">Nucleotide-binding</keyword>
<reference evidence="9" key="1">
    <citation type="journal article" date="2017" name="Cell">
        <title>Insights into land plant evolution garnered from the Marchantia polymorpha genome.</title>
        <authorList>
            <person name="Bowman J.L."/>
            <person name="Kohchi T."/>
            <person name="Yamato K.T."/>
            <person name="Jenkins J."/>
            <person name="Shu S."/>
            <person name="Ishizaki K."/>
            <person name="Yamaoka S."/>
            <person name="Nishihama R."/>
            <person name="Nakamura Y."/>
            <person name="Berger F."/>
            <person name="Adam C."/>
            <person name="Aki S.S."/>
            <person name="Althoff F."/>
            <person name="Araki T."/>
            <person name="Arteaga-Vazquez M.A."/>
            <person name="Balasubrmanian S."/>
            <person name="Barry K."/>
            <person name="Bauer D."/>
            <person name="Boehm C.R."/>
            <person name="Briginshaw L."/>
            <person name="Caballero-Perez J."/>
            <person name="Catarino B."/>
            <person name="Chen F."/>
            <person name="Chiyoda S."/>
            <person name="Chovatia M."/>
            <person name="Davies K.M."/>
            <person name="Delmans M."/>
            <person name="Demura T."/>
            <person name="Dierschke T."/>
            <person name="Dolan L."/>
            <person name="Dorantes-Acosta A.E."/>
            <person name="Eklund D.M."/>
            <person name="Florent S.N."/>
            <person name="Flores-Sandoval E."/>
            <person name="Fujiyama A."/>
            <person name="Fukuzawa H."/>
            <person name="Galik B."/>
            <person name="Grimanelli D."/>
            <person name="Grimwood J."/>
            <person name="Grossniklaus U."/>
            <person name="Hamada T."/>
            <person name="Haseloff J."/>
            <person name="Hetherington A.J."/>
            <person name="Higo A."/>
            <person name="Hirakawa Y."/>
            <person name="Hundley H.N."/>
            <person name="Ikeda Y."/>
            <person name="Inoue K."/>
            <person name="Inoue S.I."/>
            <person name="Ishida S."/>
            <person name="Jia Q."/>
            <person name="Kakita M."/>
            <person name="Kanazawa T."/>
            <person name="Kawai Y."/>
            <person name="Kawashima T."/>
            <person name="Kennedy M."/>
            <person name="Kinose K."/>
            <person name="Kinoshita T."/>
            <person name="Kohara Y."/>
            <person name="Koide E."/>
            <person name="Komatsu K."/>
            <person name="Kopischke S."/>
            <person name="Kubo M."/>
            <person name="Kyozuka J."/>
            <person name="Lagercrantz U."/>
            <person name="Lin S.S."/>
            <person name="Lindquist E."/>
            <person name="Lipzen A.M."/>
            <person name="Lu C.W."/>
            <person name="De Luna E."/>
            <person name="Martienssen R.A."/>
            <person name="Minamino N."/>
            <person name="Mizutani M."/>
            <person name="Mizutani M."/>
            <person name="Mochizuki N."/>
            <person name="Monte I."/>
            <person name="Mosher R."/>
            <person name="Nagasaki H."/>
            <person name="Nakagami H."/>
            <person name="Naramoto S."/>
            <person name="Nishitani K."/>
            <person name="Ohtani M."/>
            <person name="Okamoto T."/>
            <person name="Okumura M."/>
            <person name="Phillips J."/>
            <person name="Pollak B."/>
            <person name="Reinders A."/>
            <person name="Rovekamp M."/>
            <person name="Sano R."/>
            <person name="Sawa S."/>
            <person name="Schmid M.W."/>
            <person name="Shirakawa M."/>
            <person name="Solano R."/>
            <person name="Spunde A."/>
            <person name="Suetsugu N."/>
            <person name="Sugano S."/>
            <person name="Sugiyama A."/>
            <person name="Sun R."/>
            <person name="Suzuki Y."/>
            <person name="Takenaka M."/>
            <person name="Takezawa D."/>
            <person name="Tomogane H."/>
            <person name="Tsuzuki M."/>
            <person name="Ueda T."/>
            <person name="Umeda M."/>
            <person name="Ward J.M."/>
            <person name="Watanabe Y."/>
            <person name="Yazaki K."/>
            <person name="Yokoyama R."/>
            <person name="Yoshitake Y."/>
            <person name="Yotsui I."/>
            <person name="Zachgo S."/>
            <person name="Schmutz J."/>
        </authorList>
    </citation>
    <scope>NUCLEOTIDE SEQUENCE [LARGE SCALE GENOMIC DNA]</scope>
    <source>
        <strain evidence="9">Tak-1</strain>
    </source>
</reference>
<dbReference type="OrthoDB" id="6513042at2759"/>
<evidence type="ECO:0008006" key="10">
    <source>
        <dbReference type="Google" id="ProtNLM"/>
    </source>
</evidence>
<feature type="region of interest" description="Disordered" evidence="5">
    <location>
        <begin position="255"/>
        <end position="343"/>
    </location>
</feature>
<dbReference type="InterPro" id="IPR045055">
    <property type="entry name" value="DNA2/NAM7-like"/>
</dbReference>
<dbReference type="InterPro" id="IPR041677">
    <property type="entry name" value="DNA2/NAM7_AAA_11"/>
</dbReference>
<dbReference type="FunFam" id="3.40.50.300:FF:000326">
    <property type="entry name" value="P-loop containing nucleoside triphosphate hydrolase"/>
    <property type="match status" value="1"/>
</dbReference>
<evidence type="ECO:0000256" key="3">
    <source>
        <dbReference type="ARBA" id="ARBA00022806"/>
    </source>
</evidence>
<dbReference type="GO" id="GO:0005524">
    <property type="term" value="F:ATP binding"/>
    <property type="evidence" value="ECO:0007669"/>
    <property type="project" value="UniProtKB-KW"/>
</dbReference>
<feature type="compositionally biased region" description="Basic and acidic residues" evidence="5">
    <location>
        <begin position="255"/>
        <end position="269"/>
    </location>
</feature>
<name>A0A2R6XT03_MARPO</name>
<dbReference type="CDD" id="cd18042">
    <property type="entry name" value="DEXXQc_SETX"/>
    <property type="match status" value="1"/>
</dbReference>
<evidence type="ECO:0000259" key="7">
    <source>
        <dbReference type="Pfam" id="PF13087"/>
    </source>
</evidence>
<dbReference type="Pfam" id="PF13086">
    <property type="entry name" value="AAA_11"/>
    <property type="match status" value="1"/>
</dbReference>
<feature type="region of interest" description="Disordered" evidence="5">
    <location>
        <begin position="1"/>
        <end position="76"/>
    </location>
</feature>
<dbReference type="SUPFAM" id="SSF52540">
    <property type="entry name" value="P-loop containing nucleoside triphosphate hydrolases"/>
    <property type="match status" value="1"/>
</dbReference>
<keyword evidence="3" id="KW-0347">Helicase</keyword>
<feature type="domain" description="DNA2/NAM7 helicase-like C-terminal" evidence="7">
    <location>
        <begin position="1197"/>
        <end position="1393"/>
    </location>
</feature>
<feature type="compositionally biased region" description="Basic and acidic residues" evidence="5">
    <location>
        <begin position="1468"/>
        <end position="1482"/>
    </location>
</feature>
<accession>A0A2R6XT03</accession>
<dbReference type="GO" id="GO:0003723">
    <property type="term" value="F:RNA binding"/>
    <property type="evidence" value="ECO:0000318"/>
    <property type="project" value="GO_Central"/>
</dbReference>
<dbReference type="Gene3D" id="3.40.50.300">
    <property type="entry name" value="P-loop containing nucleotide triphosphate hydrolases"/>
    <property type="match status" value="2"/>
</dbReference>
<feature type="compositionally biased region" description="Basic and acidic residues" evidence="5">
    <location>
        <begin position="324"/>
        <end position="336"/>
    </location>
</feature>
<dbReference type="GO" id="GO:0004386">
    <property type="term" value="F:helicase activity"/>
    <property type="evidence" value="ECO:0007669"/>
    <property type="project" value="UniProtKB-KW"/>
</dbReference>
<dbReference type="InterPro" id="IPR041679">
    <property type="entry name" value="DNA2/NAM7-like_C"/>
</dbReference>
<evidence type="ECO:0000256" key="2">
    <source>
        <dbReference type="ARBA" id="ARBA00022801"/>
    </source>
</evidence>
<dbReference type="Gramene" id="Mp7g11100.1">
    <property type="protein sequence ID" value="Mp7g11100.1.cds"/>
    <property type="gene ID" value="Mp7g11100"/>
</dbReference>
<evidence type="ECO:0000313" key="9">
    <source>
        <dbReference type="Proteomes" id="UP000244005"/>
    </source>
</evidence>
<dbReference type="EMBL" id="KZ772675">
    <property type="protein sequence ID" value="PTQ49232.1"/>
    <property type="molecule type" value="Genomic_DNA"/>
</dbReference>
<feature type="compositionally biased region" description="Polar residues" evidence="5">
    <location>
        <begin position="162"/>
        <end position="173"/>
    </location>
</feature>
<proteinExistence type="predicted"/>
<feature type="domain" description="DNA2/NAM7 helicase helicase" evidence="6">
    <location>
        <begin position="862"/>
        <end position="1190"/>
    </location>
</feature>
<gene>
    <name evidence="8" type="ORF">MARPO_0003s0124</name>
</gene>
<sequence length="1530" mass="166375">MDRMLLDLNLPPPPCWSPQALHILSPSSDKRPPSPESLAPNNNADNSQAQGEFVVATVDPPGPQIEDANDSSLDAEPSCVIQSSLKPQDSEALPDFNDIGLEVSKSSSTVARKEGQHLSGNRGCDSIATEDSGNGIFLTSPSSGNSVIESEIKPERLRSVSVEANGSNPNQEGTAEPGGPIKVHKRLRTLGQLRSRKEEKNVANPSLEDSNLEDEIAGEPGGKGLHGVEDGLVSSRAGRFVGQLRNIRGEKNALALGKRESSETKKEVLTVDGGPKTEGGAGKSGKVDASLAGRFLPRIPSQPRSRKSEKRTSLAYPTAASIVKSDDRAMKTEPLELGKSGPETKGLLFPIPVKYEDIAVPAELVKAEEVKESTAVAAENVPATTSTLKRPGGGSKDALPGKKRRQVVVLEVDESLKQARPLRTPTGEGTLGRNSRLRRESPRPLPVQVPEKQDINCGDGAVSVGQAETSRRFEELSEESSQTEKSLRTVAGDGSSVNFRRPGLKRLSSSNYSRDDAGGKVLATNQESTAAKGSDADGTKSIISPPDSIVLQKPRRFSRKTEANKPVAVQDASIERLHREATSSKLWQTSGTSDLQQVPGNFESVEDYTRVFEPLLFEECRAQLHSSWEELLEGSVKDAHLPVSIKGVERRDRGWFDVVVLPEDSHSKLKFKEGDVAVISTPKPGSAGRQKGRAKGHSFKDKEDGVVAGRITGIVRRYYPIDLRDPPGAVLHFHVSQDDADEVSGADLSTVNANVMKELSRPGLTWFLTVLGSVTTTQREYVALHFLQQFHPKMLNAILQPRPELFPGYADQEPPAMPECFTPAFVDHLHGHFNGPQLAAIQWAGAHTAAGSGSASIIGAPKQEPWPFTLVQGPPGTGKTHTVWGMLNVIHLVQYQRYYQALLKKLAPNSLASEEPTTSSHGNFENGSIDDVLQRMDDSLARMLPKLCPKPRMLVCAPSNAATDELLSRVLDRGFIDGEMKVYRPDVARVGSDPHSRAAQAVSVERRSEQLLVMGRDQIVGWLQQLKVKEMSCSQIITGLQRDLNEVATAARTQGNLGVDPDKLAARDHLRDSKLQQLAALVEERDKILVEMSRLFIVEGRFRPGSGFSPDDARQKLEASFANEAEIVFTTVSSSGRRIFTKLAHGFDMVVIDEAAQASEVAVLPPLSLRAARCVLVGDPQQLPATVISRVADTMQYSRSLFERFQQAGCPAILLSVQYRMHPQIRDFPSRYFYQGRLVDSESVKSRPDEVYHKDVLLQPYLFYDISHGRESHGGSVSYQNKLEAQVAVRLYMHLQEVVAAGGIPSVSVGMITPYKQQLRCLQSEFEAAVGANAESKGVYINTVDAFQGQERDVIMMSCVRASTHGVGFVADIRRMNVALTRARRSLWVIGNATALLQSEDWAALLADAKTRGCFVETGTSISRGLLAEPSGVLTAPQAGLLRHTPSPHPSSQFSMGNFSHGGFGRGRHNEDGNLHGSESEQRGLWQGSGHRGGRVNRDSSRGGFSQRGLPPSRSYGRGNNLSYRRGKGL</sequence>
<feature type="region of interest" description="Disordered" evidence="5">
    <location>
        <begin position="374"/>
        <end position="546"/>
    </location>
</feature>
<dbReference type="PANTHER" id="PTHR10887">
    <property type="entry name" value="DNA2/NAM7 HELICASE FAMILY"/>
    <property type="match status" value="1"/>
</dbReference>
<dbReference type="Proteomes" id="UP000244005">
    <property type="component" value="Unassembled WGS sequence"/>
</dbReference>
<dbReference type="Pfam" id="PF13087">
    <property type="entry name" value="AAA_12"/>
    <property type="match status" value="1"/>
</dbReference>
<evidence type="ECO:0000259" key="6">
    <source>
        <dbReference type="Pfam" id="PF13086"/>
    </source>
</evidence>